<evidence type="ECO:0000313" key="4">
    <source>
        <dbReference type="EMBL" id="ANO58092.1"/>
    </source>
</evidence>
<feature type="domain" description="Sugar fermentation stimulation protein C-terminal" evidence="2">
    <location>
        <begin position="82"/>
        <end position="219"/>
    </location>
</feature>
<dbReference type="InterPro" id="IPR040452">
    <property type="entry name" value="SfsA_C"/>
</dbReference>
<dbReference type="GO" id="GO:0003677">
    <property type="term" value="F:DNA binding"/>
    <property type="evidence" value="ECO:0007669"/>
    <property type="project" value="InterPro"/>
</dbReference>
<sequence>MKFKERLLQGTLIKRYKRFFVDIKYKNTIITAHCPNSGSMMGLLDDGNKVWFSLSNNPKRKLKYTLEIIEVGNERVGINTLLANKIVLEALNCKKINSLIKFDNIKTEAKFSEGTRFDFLLSNNKEKCFLEVKNVTLLRKKKIAEFPDAVTSRGKKHLYELCNAKKKGYQSYILYLIQRENCDSFKIAEDIDEEYKIAFSKALKYGVKILCYVCKLNSEEIKLNKQINYEE</sequence>
<comment type="similarity">
    <text evidence="1">Belongs to the SfsA family.</text>
</comment>
<gene>
    <name evidence="1" type="primary">sfsA</name>
</gene>
<dbReference type="Gene3D" id="3.40.1350.60">
    <property type="match status" value="1"/>
</dbReference>
<dbReference type="Pfam" id="PF03749">
    <property type="entry name" value="SfsA"/>
    <property type="match status" value="1"/>
</dbReference>
<dbReference type="PANTHER" id="PTHR30545:SF2">
    <property type="entry name" value="SUGAR FERMENTATION STIMULATION PROTEIN A"/>
    <property type="match status" value="1"/>
</dbReference>
<dbReference type="AlphaFoldDB" id="A0A1B0Z1M3"/>
<name>A0A1B0Z1M3_9PROT</name>
<feature type="domain" description="SfsA N-terminal OB" evidence="3">
    <location>
        <begin position="13"/>
        <end position="78"/>
    </location>
</feature>
<reference evidence="4" key="1">
    <citation type="submission" date="2015-11" db="EMBL/GenBank/DDBJ databases">
        <title>Genomes of Abundant and Widespread Viruses from the Deep Ocean.</title>
        <authorList>
            <person name="Mizuno C.M."/>
            <person name="Ghai R."/>
            <person name="Saghai A."/>
            <person name="Lopez-Garcia P."/>
            <person name="Rodriguez-Valera F."/>
        </authorList>
    </citation>
    <scope>NUCLEOTIDE SEQUENCE</scope>
</reference>
<accession>A0A1B0Z1M3</accession>
<dbReference type="EMBL" id="KT997797">
    <property type="protein sequence ID" value="ANO58092.1"/>
    <property type="molecule type" value="Genomic_DNA"/>
</dbReference>
<protein>
    <recommendedName>
        <fullName evidence="1">Sugar fermentation stimulation protein homolog</fullName>
    </recommendedName>
</protein>
<evidence type="ECO:0000259" key="3">
    <source>
        <dbReference type="Pfam" id="PF17746"/>
    </source>
</evidence>
<proteinExistence type="inferred from homology"/>
<evidence type="ECO:0000259" key="2">
    <source>
        <dbReference type="Pfam" id="PF03749"/>
    </source>
</evidence>
<dbReference type="InterPro" id="IPR005224">
    <property type="entry name" value="SfsA"/>
</dbReference>
<dbReference type="InterPro" id="IPR041465">
    <property type="entry name" value="SfsA_N"/>
</dbReference>
<dbReference type="PANTHER" id="PTHR30545">
    <property type="entry name" value="SUGAR FERMENTATION STIMULATION PROTEIN A"/>
    <property type="match status" value="1"/>
</dbReference>
<dbReference type="Pfam" id="PF17746">
    <property type="entry name" value="SfsA_N"/>
    <property type="match status" value="1"/>
</dbReference>
<evidence type="ECO:0000256" key="1">
    <source>
        <dbReference type="HAMAP-Rule" id="MF_00095"/>
    </source>
</evidence>
<dbReference type="HAMAP" id="MF_00095">
    <property type="entry name" value="SfsA"/>
    <property type="match status" value="1"/>
</dbReference>
<dbReference type="CDD" id="cd22359">
    <property type="entry name" value="SfsA-like_bacterial"/>
    <property type="match status" value="1"/>
</dbReference>
<organism evidence="4">
    <name type="scientific">uncultured Alphaproteobacteria bacterium</name>
    <dbReference type="NCBI Taxonomy" id="91750"/>
    <lineage>
        <taxon>Bacteria</taxon>
        <taxon>Pseudomonadati</taxon>
        <taxon>Pseudomonadota</taxon>
        <taxon>Alphaproteobacteria</taxon>
        <taxon>environmental samples</taxon>
    </lineage>
</organism>
<dbReference type="NCBIfam" id="TIGR00230">
    <property type="entry name" value="sfsA"/>
    <property type="match status" value="1"/>
</dbReference>
<dbReference type="Gene3D" id="2.40.50.580">
    <property type="match status" value="1"/>
</dbReference>